<dbReference type="OrthoDB" id="424834at2759"/>
<feature type="compositionally biased region" description="Polar residues" evidence="19">
    <location>
        <begin position="10"/>
        <end position="36"/>
    </location>
</feature>
<dbReference type="RefSeq" id="XP_018994153.1">
    <property type="nucleotide sequence ID" value="XM_019137127.1"/>
</dbReference>
<dbReference type="Proteomes" id="UP000094065">
    <property type="component" value="Unassembled WGS sequence"/>
</dbReference>
<sequence>MSSDQHHSPAPSSVTYFNPSSPLANNKDLTSSPQKTGTEDDSQNPFDSEKDATGPYDTVGGEYPKYAGLAYRGGGEAEKDAMRANGIPTREGNGWVDGDPADSDVWEGEPTKEDIPLKYKIGSFCLILFFATGKDFVKGIGSPLKSTYKKQLDITNAQYGTISSASGLVNTIIPILGGICMDYWGSTYTAVIAGLFVFVGNIVAAACSNTDEYSLLIGGLVIMGFGSSVVESVQSKLYTHWFSGSSLALIFALDIAWNRIVFVVSKVTAVPMTEINGFWGWALWIPAIISGVNWAIILAYWFYEGKVVPKVYRPGVVKGKKGKRIGWATIFGSTGTLRRLPKFFWIFCGSQLFQNAAVDVYSTNLADIQTVTRGTSKLAAGYNSAISQVIPIVLTPLTGLFYDKFGYRMAFVSFTAILYIIVFALIGLTQVTPLCPIIISSFALTTNVITFLSAIPILVGDDRLLGTAFGVWKAFSNCNSIVLDVAAGAIQDDSSTGSYDGMIYFIIAIKAVEVVLGPIYFYLDRIWLGSSLRVPERKRVQIRIDAVRAAVERGQGEEGIGAKGSGYEGWKISKTTTWVVGAELVGLIIVAWVMFFVYTIG</sequence>
<keyword evidence="22" id="KW-1185">Reference proteome</keyword>
<evidence type="ECO:0000256" key="8">
    <source>
        <dbReference type="ARBA" id="ARBA00044898"/>
    </source>
</evidence>
<comment type="function">
    <text evidence="17">Lysosomal dipeptide uniporter that selectively exports lysine, arginine or histidine-containing dipeptides with a net positive charge from the lysosome lumen into the cytosol. Could play a role in a specific type of protein O-glycosylation indirectly regulating macrophages migration and tissue invasion. Also essential for liver homeostasis.</text>
</comment>
<dbReference type="GO" id="GO:0022857">
    <property type="term" value="F:transmembrane transporter activity"/>
    <property type="evidence" value="ECO:0007669"/>
    <property type="project" value="InterPro"/>
</dbReference>
<evidence type="ECO:0000313" key="21">
    <source>
        <dbReference type="EMBL" id="ODN79306.1"/>
    </source>
</evidence>
<comment type="catalytic activity">
    <reaction evidence="11">
        <text>L-arginyl-glycine(out) = L-arginyl-glycine(in)</text>
        <dbReference type="Rhea" id="RHEA:79391"/>
        <dbReference type="ChEBI" id="CHEBI:229955"/>
    </reaction>
</comment>
<evidence type="ECO:0000256" key="12">
    <source>
        <dbReference type="ARBA" id="ARBA00044912"/>
    </source>
</evidence>
<feature type="transmembrane region" description="Helical" evidence="20">
    <location>
        <begin position="578"/>
        <end position="600"/>
    </location>
</feature>
<dbReference type="PANTHER" id="PTHR23512:SF12">
    <property type="entry name" value="TRANSPORTER, PUTATIVE (AFU_ORTHOLOGUE AFUA_4G00260)-RELATED"/>
    <property type="match status" value="1"/>
</dbReference>
<feature type="transmembrane region" description="Helical" evidence="20">
    <location>
        <begin position="278"/>
        <end position="303"/>
    </location>
</feature>
<dbReference type="GeneID" id="30154625"/>
<feature type="region of interest" description="Disordered" evidence="19">
    <location>
        <begin position="1"/>
        <end position="62"/>
    </location>
</feature>
<proteinExistence type="predicted"/>
<comment type="catalytic activity">
    <reaction evidence="10">
        <text>L-lysyl-L-lysine(out) = L-lysyl-L-lysine(in)</text>
        <dbReference type="Rhea" id="RHEA:79403"/>
        <dbReference type="ChEBI" id="CHEBI:229956"/>
    </reaction>
</comment>
<comment type="caution">
    <text evidence="21">The sequence shown here is derived from an EMBL/GenBank/DDBJ whole genome shotgun (WGS) entry which is preliminary data.</text>
</comment>
<feature type="transmembrane region" description="Helical" evidence="20">
    <location>
        <begin position="502"/>
        <end position="523"/>
    </location>
</feature>
<comment type="catalytic activity">
    <reaction evidence="13">
        <text>L-alanyl-L-lysine(out) = L-alanyl-L-lysine(in)</text>
        <dbReference type="Rhea" id="RHEA:79415"/>
        <dbReference type="ChEBI" id="CHEBI:192470"/>
    </reaction>
</comment>
<evidence type="ECO:0000313" key="22">
    <source>
        <dbReference type="Proteomes" id="UP000094065"/>
    </source>
</evidence>
<accession>A0A1E3HU95</accession>
<evidence type="ECO:0000256" key="17">
    <source>
        <dbReference type="ARBA" id="ARBA00045709"/>
    </source>
</evidence>
<dbReference type="Pfam" id="PF07690">
    <property type="entry name" value="MFS_1"/>
    <property type="match status" value="1"/>
</dbReference>
<evidence type="ECO:0000256" key="4">
    <source>
        <dbReference type="ARBA" id="ARBA00044881"/>
    </source>
</evidence>
<gene>
    <name evidence="21" type="ORF">L202_03316</name>
</gene>
<dbReference type="InterPro" id="IPR011701">
    <property type="entry name" value="MFS"/>
</dbReference>
<comment type="catalytic activity">
    <reaction evidence="2">
        <text>L-lysyl-L-alanine(out) = L-lysyl-L-alanine(in)</text>
        <dbReference type="Rhea" id="RHEA:79399"/>
        <dbReference type="ChEBI" id="CHEBI:229954"/>
    </reaction>
</comment>
<feature type="transmembrane region" description="Helical" evidence="20">
    <location>
        <begin position="183"/>
        <end position="206"/>
    </location>
</feature>
<evidence type="ECO:0000256" key="14">
    <source>
        <dbReference type="ARBA" id="ARBA00044924"/>
    </source>
</evidence>
<dbReference type="GO" id="GO:0016020">
    <property type="term" value="C:membrane"/>
    <property type="evidence" value="ECO:0007669"/>
    <property type="project" value="UniProtKB-SubCell"/>
</dbReference>
<comment type="catalytic activity">
    <reaction evidence="5">
        <text>L-alpha-aminoacyl-L-histidine(out) = L-alpha-aminoacyl-L-histidine(in)</text>
        <dbReference type="Rhea" id="RHEA:79375"/>
        <dbReference type="ChEBI" id="CHEBI:229967"/>
    </reaction>
</comment>
<evidence type="ECO:0000256" key="2">
    <source>
        <dbReference type="ARBA" id="ARBA00044876"/>
    </source>
</evidence>
<comment type="catalytic activity">
    <reaction evidence="12">
        <text>L-histidyl-L-alpha-amino acid(out) = L-histidyl-L-alpha-amino acid(in)</text>
        <dbReference type="Rhea" id="RHEA:79379"/>
        <dbReference type="ChEBI" id="CHEBI:229964"/>
    </reaction>
</comment>
<evidence type="ECO:0000256" key="9">
    <source>
        <dbReference type="ARBA" id="ARBA00044899"/>
    </source>
</evidence>
<dbReference type="SUPFAM" id="SSF103473">
    <property type="entry name" value="MFS general substrate transporter"/>
    <property type="match status" value="1"/>
</dbReference>
<evidence type="ECO:0000256" key="16">
    <source>
        <dbReference type="ARBA" id="ARBA00045018"/>
    </source>
</evidence>
<comment type="subcellular location">
    <subcellularLocation>
        <location evidence="1">Membrane</location>
        <topology evidence="1">Multi-pass membrane protein</topology>
    </subcellularLocation>
</comment>
<dbReference type="AlphaFoldDB" id="A0A1E3HU95"/>
<evidence type="ECO:0000256" key="20">
    <source>
        <dbReference type="SAM" id="Phobius"/>
    </source>
</evidence>
<evidence type="ECO:0000256" key="1">
    <source>
        <dbReference type="ARBA" id="ARBA00004141"/>
    </source>
</evidence>
<organism evidence="21 22">
    <name type="scientific">Cryptococcus amylolentus CBS 6039</name>
    <dbReference type="NCBI Taxonomy" id="1295533"/>
    <lineage>
        <taxon>Eukaryota</taxon>
        <taxon>Fungi</taxon>
        <taxon>Dikarya</taxon>
        <taxon>Basidiomycota</taxon>
        <taxon>Agaricomycotina</taxon>
        <taxon>Tremellomycetes</taxon>
        <taxon>Tremellales</taxon>
        <taxon>Cryptococcaceae</taxon>
        <taxon>Cryptococcus</taxon>
    </lineage>
</organism>
<dbReference type="Gene3D" id="1.20.1250.20">
    <property type="entry name" value="MFS general substrate transporter like domains"/>
    <property type="match status" value="2"/>
</dbReference>
<name>A0A1E3HU95_9TREE</name>
<dbReference type="PANTHER" id="PTHR23512">
    <property type="entry name" value="MAJOR FACILITATOR SUPERFAMILY DOMAIN-CONTAINING PROTEIN 1"/>
    <property type="match status" value="1"/>
</dbReference>
<evidence type="ECO:0000256" key="15">
    <source>
        <dbReference type="ARBA" id="ARBA00044985"/>
    </source>
</evidence>
<evidence type="ECO:0000256" key="19">
    <source>
        <dbReference type="SAM" id="MobiDB-lite"/>
    </source>
</evidence>
<comment type="catalytic activity">
    <reaction evidence="14">
        <text>L-lysyl-glycine(out) = L-lysyl-glycine(in)</text>
        <dbReference type="Rhea" id="RHEA:79407"/>
        <dbReference type="ChEBI" id="CHEBI:191202"/>
    </reaction>
</comment>
<dbReference type="InterPro" id="IPR052187">
    <property type="entry name" value="MFSD1"/>
</dbReference>
<comment type="catalytic activity">
    <reaction evidence="7">
        <text>L-alpha-aminoacyl-L-lysine(out) = L-alpha-aminoacyl-L-lysine(in)</text>
        <dbReference type="Rhea" id="RHEA:79383"/>
        <dbReference type="ChEBI" id="CHEBI:229966"/>
    </reaction>
</comment>
<evidence type="ECO:0000256" key="11">
    <source>
        <dbReference type="ARBA" id="ARBA00044903"/>
    </source>
</evidence>
<comment type="catalytic activity">
    <reaction evidence="9">
        <text>L-arginyl-L-alpha-amino acid(out) = L-arginyl-L-alpha-amino acid(in)</text>
        <dbReference type="Rhea" id="RHEA:79371"/>
        <dbReference type="ChEBI" id="CHEBI:84315"/>
    </reaction>
</comment>
<comment type="catalytic activity">
    <reaction evidence="3">
        <text>L-histidyl-glycine(out) = L-histidyl-glycine(in)</text>
        <dbReference type="Rhea" id="RHEA:79395"/>
        <dbReference type="ChEBI" id="CHEBI:229957"/>
    </reaction>
</comment>
<evidence type="ECO:0000256" key="18">
    <source>
        <dbReference type="ARBA" id="ARBA00046376"/>
    </source>
</evidence>
<dbReference type="EMBL" id="AWGJ01000005">
    <property type="protein sequence ID" value="ODN79306.1"/>
    <property type="molecule type" value="Genomic_DNA"/>
</dbReference>
<feature type="transmembrane region" description="Helical" evidence="20">
    <location>
        <begin position="213"/>
        <end position="232"/>
    </location>
</feature>
<evidence type="ECO:0000256" key="6">
    <source>
        <dbReference type="ARBA" id="ARBA00044891"/>
    </source>
</evidence>
<reference evidence="21 22" key="1">
    <citation type="submission" date="2016-06" db="EMBL/GenBank/DDBJ databases">
        <title>Evolution of pathogenesis and genome organization in the Tremellales.</title>
        <authorList>
            <person name="Cuomo C."/>
            <person name="Litvintseva A."/>
            <person name="Heitman J."/>
            <person name="Chen Y."/>
            <person name="Sun S."/>
            <person name="Springer D."/>
            <person name="Dromer F."/>
            <person name="Young S."/>
            <person name="Zeng Q."/>
            <person name="Chapman S."/>
            <person name="Gujja S."/>
            <person name="Saif S."/>
            <person name="Birren B."/>
        </authorList>
    </citation>
    <scope>NUCLEOTIDE SEQUENCE [LARGE SCALE GENOMIC DNA]</scope>
    <source>
        <strain evidence="21 22">CBS 6039</strain>
    </source>
</reference>
<dbReference type="InterPro" id="IPR036259">
    <property type="entry name" value="MFS_trans_sf"/>
</dbReference>
<evidence type="ECO:0000256" key="7">
    <source>
        <dbReference type="ARBA" id="ARBA00044893"/>
    </source>
</evidence>
<feature type="transmembrane region" description="Helical" evidence="20">
    <location>
        <begin position="409"/>
        <end position="431"/>
    </location>
</feature>
<evidence type="ECO:0000256" key="13">
    <source>
        <dbReference type="ARBA" id="ARBA00044919"/>
    </source>
</evidence>
<comment type="catalytic activity">
    <reaction evidence="4">
        <text>L-alpha-aminoacyl-L-arginine(out) = L-alpha-aminoacyl-L-arginine(in)</text>
        <dbReference type="Rhea" id="RHEA:79367"/>
        <dbReference type="ChEBI" id="CHEBI:229968"/>
    </reaction>
</comment>
<comment type="catalytic activity">
    <reaction evidence="6">
        <text>L-lysyl-L-alpha-amino acid(out) = L-lysyl-L-alpha-amino acid(in)</text>
        <dbReference type="Rhea" id="RHEA:79387"/>
        <dbReference type="ChEBI" id="CHEBI:229965"/>
    </reaction>
</comment>
<evidence type="ECO:0000256" key="3">
    <source>
        <dbReference type="ARBA" id="ARBA00044878"/>
    </source>
</evidence>
<evidence type="ECO:0000256" key="10">
    <source>
        <dbReference type="ARBA" id="ARBA00044900"/>
    </source>
</evidence>
<comment type="catalytic activity">
    <reaction evidence="8">
        <text>L-aspartyl-L-lysine(out) = L-aspartyl-L-lysine(in)</text>
        <dbReference type="Rhea" id="RHEA:79411"/>
        <dbReference type="ChEBI" id="CHEBI:229953"/>
    </reaction>
</comment>
<keyword evidence="20" id="KW-0472">Membrane</keyword>
<comment type="subunit">
    <text evidence="18">Homodimer. Interacts with lysosomal protein GLMP (via lumenal domain); the interaction starts while both proteins are still in the endoplasmic reticulum and is required for stabilization of MFSD1 in lysosomes but has no direct effect on its targeting to lysosomes or transporter activity.</text>
</comment>
<keyword evidence="20" id="KW-1133">Transmembrane helix</keyword>
<keyword evidence="20" id="KW-0812">Transmembrane</keyword>
<protein>
    <recommendedName>
        <fullName evidence="15">Lysosomal dipeptide transporter MFSD1</fullName>
    </recommendedName>
    <alternativeName>
        <fullName evidence="16">Major facilitator superfamily domain-containing protein 1</fullName>
    </alternativeName>
</protein>
<evidence type="ECO:0000256" key="5">
    <source>
        <dbReference type="ARBA" id="ARBA00044884"/>
    </source>
</evidence>
<feature type="transmembrane region" description="Helical" evidence="20">
    <location>
        <begin position="437"/>
        <end position="459"/>
    </location>
</feature>
<feature type="transmembrane region" description="Helical" evidence="20">
    <location>
        <begin position="385"/>
        <end position="402"/>
    </location>
</feature>